<protein>
    <submittedName>
        <fullName evidence="1">Uncharacterized protein</fullName>
    </submittedName>
</protein>
<comment type="caution">
    <text evidence="1">The sequence shown here is derived from an EMBL/GenBank/DDBJ whole genome shotgun (WGS) entry which is preliminary data.</text>
</comment>
<dbReference type="Proteomes" id="UP000790377">
    <property type="component" value="Unassembled WGS sequence"/>
</dbReference>
<dbReference type="EMBL" id="MU267680">
    <property type="protein sequence ID" value="KAH7911380.1"/>
    <property type="molecule type" value="Genomic_DNA"/>
</dbReference>
<organism evidence="1 2">
    <name type="scientific">Hygrophoropsis aurantiaca</name>
    <dbReference type="NCBI Taxonomy" id="72124"/>
    <lineage>
        <taxon>Eukaryota</taxon>
        <taxon>Fungi</taxon>
        <taxon>Dikarya</taxon>
        <taxon>Basidiomycota</taxon>
        <taxon>Agaricomycotina</taxon>
        <taxon>Agaricomycetes</taxon>
        <taxon>Agaricomycetidae</taxon>
        <taxon>Boletales</taxon>
        <taxon>Coniophorineae</taxon>
        <taxon>Hygrophoropsidaceae</taxon>
        <taxon>Hygrophoropsis</taxon>
    </lineage>
</organism>
<proteinExistence type="predicted"/>
<gene>
    <name evidence="1" type="ORF">BJ138DRAFT_1113255</name>
</gene>
<accession>A0ACB8AE17</accession>
<keyword evidence="2" id="KW-1185">Reference proteome</keyword>
<name>A0ACB8AE17_9AGAM</name>
<evidence type="ECO:0000313" key="1">
    <source>
        <dbReference type="EMBL" id="KAH7911380.1"/>
    </source>
</evidence>
<reference evidence="1" key="1">
    <citation type="journal article" date="2021" name="New Phytol.">
        <title>Evolutionary innovations through gain and loss of genes in the ectomycorrhizal Boletales.</title>
        <authorList>
            <person name="Wu G."/>
            <person name="Miyauchi S."/>
            <person name="Morin E."/>
            <person name="Kuo A."/>
            <person name="Drula E."/>
            <person name="Varga T."/>
            <person name="Kohler A."/>
            <person name="Feng B."/>
            <person name="Cao Y."/>
            <person name="Lipzen A."/>
            <person name="Daum C."/>
            <person name="Hundley H."/>
            <person name="Pangilinan J."/>
            <person name="Johnson J."/>
            <person name="Barry K."/>
            <person name="LaButti K."/>
            <person name="Ng V."/>
            <person name="Ahrendt S."/>
            <person name="Min B."/>
            <person name="Choi I.G."/>
            <person name="Park H."/>
            <person name="Plett J.M."/>
            <person name="Magnuson J."/>
            <person name="Spatafora J.W."/>
            <person name="Nagy L.G."/>
            <person name="Henrissat B."/>
            <person name="Grigoriev I.V."/>
            <person name="Yang Z.L."/>
            <person name="Xu J."/>
            <person name="Martin F.M."/>
        </authorList>
    </citation>
    <scope>NUCLEOTIDE SEQUENCE</scope>
    <source>
        <strain evidence="1">ATCC 28755</strain>
    </source>
</reference>
<evidence type="ECO:0000313" key="2">
    <source>
        <dbReference type="Proteomes" id="UP000790377"/>
    </source>
</evidence>
<sequence>MSAPGLLSLVSQVLGEDALEPEASVALQGILRAISKNQGVPGGHEIVVDSWRVLGNTPGADKAFINELSQQDPSAYADLRHLMLRWGTLANILRLLSAALSAFRATYAEHLMLEVTPPIIIQGQVEGPGAVLFKVEDYYCKQACLAPSSQMYLEACLASLSSAAHASPSERVHSLEAELALVDFEQLMAHIENICISYKSAIAWLNAHAIKHPLEDAAGNPVPGADGSPVMVDHVVGDEIAEAAETMLVDGHGEPLFLLSFPSNVRPFYMKRVPKAEGDTGPVWTESCDLLLPGVGEVVGGSMRITDINELLAAYESYGVDAAMYYWYTDQRTYGTCEHGVYALGVEASSFYGISFYGLVGKPVYCPTLLIISQTM</sequence>